<evidence type="ECO:0000313" key="5">
    <source>
        <dbReference type="Proteomes" id="UP000435243"/>
    </source>
</evidence>
<dbReference type="AlphaFoldDB" id="A0A844ZPC6"/>
<sequence>MKRFYSEVSIHSGDGGWHVALDTRPIKTQLGAPQVVPAKALAELLAGEWRAQGEEIDPGSFVFRDMADYAIDIIRADPDAAIANLVSFSQTDTLCYRADPEDALFARQEDVWDPLVAACEARHGVSFPRVSGISHEPQSEETTRRLSGALAQLDAFQLAGLQTLTALAASLIVGLAALEDGADAQALFDASNVEEDWQAQLWGWDVDARKVRDMRAKAFAMALEFTRAAHSA</sequence>
<comment type="caution">
    <text evidence="4">The sequence shown here is derived from an EMBL/GenBank/DDBJ whole genome shotgun (WGS) entry which is preliminary data.</text>
</comment>
<organism evidence="4 5">
    <name type="scientific">Alteraurantiacibacter aestuarii</name>
    <dbReference type="NCBI Taxonomy" id="650004"/>
    <lineage>
        <taxon>Bacteria</taxon>
        <taxon>Pseudomonadati</taxon>
        <taxon>Pseudomonadota</taxon>
        <taxon>Alphaproteobacteria</taxon>
        <taxon>Sphingomonadales</taxon>
        <taxon>Erythrobacteraceae</taxon>
        <taxon>Alteraurantiacibacter</taxon>
    </lineage>
</organism>
<evidence type="ECO:0000256" key="2">
    <source>
        <dbReference type="ARBA" id="ARBA00022946"/>
    </source>
</evidence>
<dbReference type="Gene3D" id="3.30.2180.10">
    <property type="entry name" value="ATP12-like"/>
    <property type="match status" value="1"/>
</dbReference>
<keyword evidence="5" id="KW-1185">Reference proteome</keyword>
<keyword evidence="3" id="KW-0143">Chaperone</keyword>
<dbReference type="Gene3D" id="1.10.3580.10">
    <property type="entry name" value="ATP12 ATPase"/>
    <property type="match status" value="1"/>
</dbReference>
<dbReference type="Proteomes" id="UP000435243">
    <property type="component" value="Unassembled WGS sequence"/>
</dbReference>
<gene>
    <name evidence="4" type="ORF">GRI32_09025</name>
</gene>
<dbReference type="RefSeq" id="WP_160591430.1">
    <property type="nucleotide sequence ID" value="NZ_BAAAFP010000003.1"/>
</dbReference>
<accession>A0A844ZPC6</accession>
<dbReference type="OrthoDB" id="9797825at2"/>
<dbReference type="InterPro" id="IPR011419">
    <property type="entry name" value="ATP12_ATP_synth-F1-assembly"/>
</dbReference>
<dbReference type="PANTHER" id="PTHR21013:SF10">
    <property type="entry name" value="ATP SYNTHASE MITOCHONDRIAL F1 COMPLEX ASSEMBLY FACTOR 2"/>
    <property type="match status" value="1"/>
</dbReference>
<evidence type="ECO:0000256" key="1">
    <source>
        <dbReference type="ARBA" id="ARBA00008231"/>
    </source>
</evidence>
<reference evidence="4 5" key="1">
    <citation type="submission" date="2019-12" db="EMBL/GenBank/DDBJ databases">
        <title>Genomic-based taxomic classification of the family Erythrobacteraceae.</title>
        <authorList>
            <person name="Xu L."/>
        </authorList>
    </citation>
    <scope>NUCLEOTIDE SEQUENCE [LARGE SCALE GENOMIC DNA]</scope>
    <source>
        <strain evidence="4 5">JCM 16339</strain>
    </source>
</reference>
<dbReference type="GO" id="GO:0043461">
    <property type="term" value="P:proton-transporting ATP synthase complex assembly"/>
    <property type="evidence" value="ECO:0007669"/>
    <property type="project" value="InterPro"/>
</dbReference>
<dbReference type="InterPro" id="IPR042272">
    <property type="entry name" value="ATP12_ATP_synth-F1-assembly_N"/>
</dbReference>
<dbReference type="EMBL" id="WTYY01000004">
    <property type="protein sequence ID" value="MXO88880.1"/>
    <property type="molecule type" value="Genomic_DNA"/>
</dbReference>
<comment type="similarity">
    <text evidence="1">Belongs to the ATP12 family.</text>
</comment>
<protein>
    <submittedName>
        <fullName evidence="4">Molecular chaperone</fullName>
    </submittedName>
</protein>
<proteinExistence type="inferred from homology"/>
<dbReference type="PANTHER" id="PTHR21013">
    <property type="entry name" value="ATP SYNTHASE MITOCHONDRIAL F1 COMPLEX ASSEMBLY FACTOR 2/ATP12 PROTEIN, MITOCHONDRIAL PRECURSOR"/>
    <property type="match status" value="1"/>
</dbReference>
<evidence type="ECO:0000256" key="3">
    <source>
        <dbReference type="ARBA" id="ARBA00023186"/>
    </source>
</evidence>
<name>A0A844ZPC6_9SPHN</name>
<evidence type="ECO:0000313" key="4">
    <source>
        <dbReference type="EMBL" id="MXO88880.1"/>
    </source>
</evidence>
<dbReference type="Pfam" id="PF07542">
    <property type="entry name" value="ATP12"/>
    <property type="match status" value="1"/>
</dbReference>
<dbReference type="InterPro" id="IPR023335">
    <property type="entry name" value="ATP12_ortho_dom_sf"/>
</dbReference>
<keyword evidence="2" id="KW-0809">Transit peptide</keyword>
<dbReference type="SUPFAM" id="SSF160909">
    <property type="entry name" value="ATP12-like"/>
    <property type="match status" value="1"/>
</dbReference>